<dbReference type="Gene3D" id="4.10.640.10">
    <property type="entry name" value="Ribosomal protein S18"/>
    <property type="match status" value="1"/>
</dbReference>
<dbReference type="VEuPathDB" id="VectorBase:LDEU005718"/>
<feature type="non-terminal residue" evidence="3">
    <location>
        <position position="1"/>
    </location>
</feature>
<dbReference type="InterPro" id="IPR001648">
    <property type="entry name" value="Ribosomal_bS18"/>
</dbReference>
<proteinExistence type="predicted"/>
<dbReference type="GO" id="GO:0003735">
    <property type="term" value="F:structural constituent of ribosome"/>
    <property type="evidence" value="ECO:0007669"/>
    <property type="project" value="InterPro"/>
</dbReference>
<dbReference type="InterPro" id="IPR036870">
    <property type="entry name" value="Ribosomal_bS18_sf"/>
</dbReference>
<dbReference type="GO" id="GO:0032543">
    <property type="term" value="P:mitochondrial translation"/>
    <property type="evidence" value="ECO:0007669"/>
    <property type="project" value="TreeGrafter"/>
</dbReference>
<dbReference type="AlphaFoldDB" id="A0A443SFM0"/>
<dbReference type="STRING" id="299467.A0A443SFM0"/>
<dbReference type="OrthoDB" id="10054543at2759"/>
<keyword evidence="2" id="KW-0687">Ribonucleoprotein</keyword>
<organism evidence="3 4">
    <name type="scientific">Leptotrombidium deliense</name>
    <dbReference type="NCBI Taxonomy" id="299467"/>
    <lineage>
        <taxon>Eukaryota</taxon>
        <taxon>Metazoa</taxon>
        <taxon>Ecdysozoa</taxon>
        <taxon>Arthropoda</taxon>
        <taxon>Chelicerata</taxon>
        <taxon>Arachnida</taxon>
        <taxon>Acari</taxon>
        <taxon>Acariformes</taxon>
        <taxon>Trombidiformes</taxon>
        <taxon>Prostigmata</taxon>
        <taxon>Anystina</taxon>
        <taxon>Parasitengona</taxon>
        <taxon>Trombiculoidea</taxon>
        <taxon>Trombiculidae</taxon>
        <taxon>Leptotrombidium</taxon>
    </lineage>
</organism>
<name>A0A443SFM0_9ACAR</name>
<comment type="caution">
    <text evidence="3">The sequence shown here is derived from an EMBL/GenBank/DDBJ whole genome shotgun (WGS) entry which is preliminary data.</text>
</comment>
<protein>
    <submittedName>
        <fullName evidence="3">28S ribosomal protein S18a-like protein</fullName>
    </submittedName>
</protein>
<dbReference type="SUPFAM" id="SSF46911">
    <property type="entry name" value="Ribosomal protein S18"/>
    <property type="match status" value="1"/>
</dbReference>
<keyword evidence="4" id="KW-1185">Reference proteome</keyword>
<evidence type="ECO:0000313" key="4">
    <source>
        <dbReference type="Proteomes" id="UP000288716"/>
    </source>
</evidence>
<evidence type="ECO:0000256" key="2">
    <source>
        <dbReference type="ARBA" id="ARBA00023274"/>
    </source>
</evidence>
<dbReference type="EMBL" id="NCKV01002867">
    <property type="protein sequence ID" value="RWS26323.1"/>
    <property type="molecule type" value="Genomic_DNA"/>
</dbReference>
<accession>A0A443SFM0</accession>
<gene>
    <name evidence="3" type="ORF">B4U80_02907</name>
</gene>
<dbReference type="PANTHER" id="PTHR13479:SF66">
    <property type="entry name" value="LARGE RIBOSOMAL SUBUNIT PROTEIN ML66"/>
    <property type="match status" value="1"/>
</dbReference>
<dbReference type="GO" id="GO:0070181">
    <property type="term" value="F:small ribosomal subunit rRNA binding"/>
    <property type="evidence" value="ECO:0007669"/>
    <property type="project" value="TreeGrafter"/>
</dbReference>
<evidence type="ECO:0000256" key="1">
    <source>
        <dbReference type="ARBA" id="ARBA00022980"/>
    </source>
</evidence>
<dbReference type="PANTHER" id="PTHR13479">
    <property type="entry name" value="30S RIBOSOMAL PROTEIN S18"/>
    <property type="match status" value="1"/>
</dbReference>
<evidence type="ECO:0000313" key="3">
    <source>
        <dbReference type="EMBL" id="RWS26323.1"/>
    </source>
</evidence>
<sequence length="141" mass="16523">PFLTLLFIVLITEKENKTVVEGKRIDSPRTEFLMKPPVHADPKACPLCKLNLKRLNYTDVLILKQFINSDGSMMSLADSGLCGRKYRLVSTLVQQAQKCRLLPCPEDTPVFGPWEQYNRYIDFPKRYRDQPMRVIKKEYWK</sequence>
<keyword evidence="1 3" id="KW-0689">Ribosomal protein</keyword>
<dbReference type="Pfam" id="PF01084">
    <property type="entry name" value="Ribosomal_S18"/>
    <property type="match status" value="1"/>
</dbReference>
<reference evidence="3 4" key="1">
    <citation type="journal article" date="2018" name="Gigascience">
        <title>Genomes of trombidid mites reveal novel predicted allergens and laterally-transferred genes associated with secondary metabolism.</title>
        <authorList>
            <person name="Dong X."/>
            <person name="Chaisiri K."/>
            <person name="Xia D."/>
            <person name="Armstrong S.D."/>
            <person name="Fang Y."/>
            <person name="Donnelly M.J."/>
            <person name="Kadowaki T."/>
            <person name="McGarry J.W."/>
            <person name="Darby A.C."/>
            <person name="Makepeace B.L."/>
        </authorList>
    </citation>
    <scope>NUCLEOTIDE SEQUENCE [LARGE SCALE GENOMIC DNA]</scope>
    <source>
        <strain evidence="3">UoL-UT</strain>
    </source>
</reference>
<dbReference type="GO" id="GO:0005763">
    <property type="term" value="C:mitochondrial small ribosomal subunit"/>
    <property type="evidence" value="ECO:0007669"/>
    <property type="project" value="TreeGrafter"/>
</dbReference>
<dbReference type="Proteomes" id="UP000288716">
    <property type="component" value="Unassembled WGS sequence"/>
</dbReference>